<protein>
    <recommendedName>
        <fullName evidence="1">Transposase IS701-like DDE domain-containing protein</fullName>
    </recommendedName>
</protein>
<evidence type="ECO:0000259" key="1">
    <source>
        <dbReference type="Pfam" id="PF13546"/>
    </source>
</evidence>
<dbReference type="PANTHER" id="PTHR33627:SF1">
    <property type="entry name" value="TRANSPOSASE"/>
    <property type="match status" value="1"/>
</dbReference>
<comment type="caution">
    <text evidence="2">The sequence shown here is derived from an EMBL/GenBank/DDBJ whole genome shotgun (WGS) entry which is preliminary data.</text>
</comment>
<dbReference type="InterPro" id="IPR038721">
    <property type="entry name" value="IS701-like_DDE_dom"/>
</dbReference>
<organism evidence="2">
    <name type="scientific">marine sediment metagenome</name>
    <dbReference type="NCBI Taxonomy" id="412755"/>
    <lineage>
        <taxon>unclassified sequences</taxon>
        <taxon>metagenomes</taxon>
        <taxon>ecological metagenomes</taxon>
    </lineage>
</organism>
<name>X1LQZ0_9ZZZZ</name>
<reference evidence="2" key="1">
    <citation type="journal article" date="2014" name="Front. Microbiol.">
        <title>High frequency of phylogenetically diverse reductive dehalogenase-homologous genes in deep subseafloor sedimentary metagenomes.</title>
        <authorList>
            <person name="Kawai M."/>
            <person name="Futagami T."/>
            <person name="Toyoda A."/>
            <person name="Takaki Y."/>
            <person name="Nishi S."/>
            <person name="Hori S."/>
            <person name="Arai W."/>
            <person name="Tsubouchi T."/>
            <person name="Morono Y."/>
            <person name="Uchiyama I."/>
            <person name="Ito T."/>
            <person name="Fujiyama A."/>
            <person name="Inagaki F."/>
            <person name="Takami H."/>
        </authorList>
    </citation>
    <scope>NUCLEOTIDE SEQUENCE</scope>
    <source>
        <strain evidence="2">Expedition CK06-06</strain>
    </source>
</reference>
<feature type="non-terminal residue" evidence="2">
    <location>
        <position position="1"/>
    </location>
</feature>
<dbReference type="Pfam" id="PF13546">
    <property type="entry name" value="DDE_5"/>
    <property type="match status" value="1"/>
</dbReference>
<sequence>RALQRFIGFAPWDHQLLQQELARQIGNELGEDDGVIVFDPSGHKKCGSDSVGVQRQWLGRLGKVDNGQVGIYMGYASRKEHALVDERLYLSKQWVKDKVRRKKCGVPKNIRYQTRHALALDMLKNNGKYLPHRWIAGDDEMGRSSGFRKDLRALGEQYLLAVPSNTSIRDLDSEPPVYGGRGQSPKQPFQRVDRWRDLLDDNIWTKVDVRDGEKGPLVIEIVTCRVVARTERSWHEPVEELLIVTRTPEGNSKVKYDYYLSNAPADTPLDELARVIKAEHRIEDSLKRAKSEAGLSDYEVRTWAG</sequence>
<dbReference type="EMBL" id="BARV01014670">
    <property type="protein sequence ID" value="GAI21797.1"/>
    <property type="molecule type" value="Genomic_DNA"/>
</dbReference>
<dbReference type="InterPro" id="IPR039365">
    <property type="entry name" value="IS701-like"/>
</dbReference>
<dbReference type="SUPFAM" id="SSF53098">
    <property type="entry name" value="Ribonuclease H-like"/>
    <property type="match status" value="1"/>
</dbReference>
<dbReference type="NCBIfam" id="NF033540">
    <property type="entry name" value="transpos_IS701"/>
    <property type="match status" value="1"/>
</dbReference>
<feature type="non-terminal residue" evidence="2">
    <location>
        <position position="305"/>
    </location>
</feature>
<feature type="domain" description="Transposase IS701-like DDE" evidence="1">
    <location>
        <begin position="1"/>
        <end position="216"/>
    </location>
</feature>
<proteinExistence type="predicted"/>
<dbReference type="InterPro" id="IPR012337">
    <property type="entry name" value="RNaseH-like_sf"/>
</dbReference>
<evidence type="ECO:0000313" key="2">
    <source>
        <dbReference type="EMBL" id="GAI21797.1"/>
    </source>
</evidence>
<dbReference type="PANTHER" id="PTHR33627">
    <property type="entry name" value="TRANSPOSASE"/>
    <property type="match status" value="1"/>
</dbReference>
<accession>X1LQZ0</accession>
<gene>
    <name evidence="2" type="ORF">S06H3_25480</name>
</gene>
<dbReference type="AlphaFoldDB" id="X1LQZ0"/>